<keyword evidence="1" id="KW-0472">Membrane</keyword>
<organism evidence="2 3">
    <name type="scientific">Phytophthora citrophthora</name>
    <dbReference type="NCBI Taxonomy" id="4793"/>
    <lineage>
        <taxon>Eukaryota</taxon>
        <taxon>Sar</taxon>
        <taxon>Stramenopiles</taxon>
        <taxon>Oomycota</taxon>
        <taxon>Peronosporomycetes</taxon>
        <taxon>Peronosporales</taxon>
        <taxon>Peronosporaceae</taxon>
        <taxon>Phytophthora</taxon>
    </lineage>
</organism>
<evidence type="ECO:0000313" key="2">
    <source>
        <dbReference type="EMBL" id="KAK1946406.1"/>
    </source>
</evidence>
<feature type="transmembrane region" description="Helical" evidence="1">
    <location>
        <begin position="15"/>
        <end position="34"/>
    </location>
</feature>
<evidence type="ECO:0000256" key="1">
    <source>
        <dbReference type="SAM" id="Phobius"/>
    </source>
</evidence>
<gene>
    <name evidence="2" type="ORF">P3T76_001959</name>
</gene>
<keyword evidence="3" id="KW-1185">Reference proteome</keyword>
<protein>
    <submittedName>
        <fullName evidence="2">Uncharacterized protein</fullName>
    </submittedName>
</protein>
<accession>A0AAD9GXI1</accession>
<dbReference type="Proteomes" id="UP001259832">
    <property type="component" value="Unassembled WGS sequence"/>
</dbReference>
<name>A0AAD9GXI1_9STRA</name>
<dbReference type="EMBL" id="JASMQC010000003">
    <property type="protein sequence ID" value="KAK1946406.1"/>
    <property type="molecule type" value="Genomic_DNA"/>
</dbReference>
<comment type="caution">
    <text evidence="2">The sequence shown here is derived from an EMBL/GenBank/DDBJ whole genome shotgun (WGS) entry which is preliminary data.</text>
</comment>
<proteinExistence type="predicted"/>
<reference evidence="2" key="1">
    <citation type="submission" date="2023-08" db="EMBL/GenBank/DDBJ databases">
        <title>Reference Genome Resource for the Citrus Pathogen Phytophthora citrophthora.</title>
        <authorList>
            <person name="Moller H."/>
            <person name="Coetzee B."/>
            <person name="Rose L.J."/>
            <person name="Van Niekerk J.M."/>
        </authorList>
    </citation>
    <scope>NUCLEOTIDE SEQUENCE</scope>
    <source>
        <strain evidence="2">STE-U-9442</strain>
    </source>
</reference>
<keyword evidence="1" id="KW-0812">Transmembrane</keyword>
<evidence type="ECO:0000313" key="3">
    <source>
        <dbReference type="Proteomes" id="UP001259832"/>
    </source>
</evidence>
<dbReference type="AlphaFoldDB" id="A0AAD9GXI1"/>
<sequence length="64" mass="7185">MKAQRCQHRGFGQRLVSFLGAVVTLVGFGALLAFTTTEVRRRTMLSSGDDYFYESPLIDNKNDV</sequence>
<keyword evidence="1" id="KW-1133">Transmembrane helix</keyword>